<comment type="similarity">
    <text evidence="2">Belongs to the CD36 family.</text>
</comment>
<evidence type="ECO:0000256" key="8">
    <source>
        <dbReference type="SAM" id="Phobius"/>
    </source>
</evidence>
<proteinExistence type="inferred from homology"/>
<evidence type="ECO:0000313" key="9">
    <source>
        <dbReference type="EMBL" id="KAL3266897.1"/>
    </source>
</evidence>
<dbReference type="PANTHER" id="PTHR11923">
    <property type="entry name" value="SCAVENGER RECEPTOR CLASS B TYPE-1 SR-B1"/>
    <property type="match status" value="1"/>
</dbReference>
<dbReference type="GO" id="GO:0005886">
    <property type="term" value="C:plasma membrane"/>
    <property type="evidence" value="ECO:0007669"/>
    <property type="project" value="UniProtKB-SubCell"/>
</dbReference>
<evidence type="ECO:0000313" key="10">
    <source>
        <dbReference type="Proteomes" id="UP001516400"/>
    </source>
</evidence>
<evidence type="ECO:0000256" key="2">
    <source>
        <dbReference type="ARBA" id="ARBA00010532"/>
    </source>
</evidence>
<comment type="subcellular location">
    <subcellularLocation>
        <location evidence="1">Cell membrane</location>
    </subcellularLocation>
</comment>
<sequence>MGFCPRHCQKGVVFCSSIFLILIGLILVFSWQSICDGITKKQLSLENEYTKQFQFWKETPIPMFLEIHLFNWTNAADFKEGKAWTTKPQFTELGPYTFREIHTRTNIKFNDNNTVSFNTIRTWHFVPEKTRGSLDDNVTTLNTIAMTVGNMVKHKNYLLRRGVSFLLEEKRIPFTVTKTVREFLFDGYNDTLLNILHKIDLKGIKIPYDKFGWFYSRNGSSTYDGNYTMYTGADDIQKLGIVTRWNQSPRVPDYSGYCGLVNGTTGELWYPLKESKSISMFLSDTCSSLSLEANGSYSAFGLGGNLYSQTDRIFDNGTKYPDMDCFSPGVHLPSGVRNVSECKFGAPAFISMPHFYMADPSYRNAVEGMHPDPSKHSFYLALEPNTGLPLKVDANLQVSLYLENISGISMFEHVTPTMMPVLWFRQQASITENLADLAKTLVILPEVGTFTGYGILGIGSLLLFIGSFISVRNGWEGTEDEEPLTQNNC</sequence>
<accession>A0ABD2MKN0</accession>
<keyword evidence="10" id="KW-1185">Reference proteome</keyword>
<evidence type="ECO:0000256" key="5">
    <source>
        <dbReference type="ARBA" id="ARBA00022989"/>
    </source>
</evidence>
<dbReference type="PRINTS" id="PR01609">
    <property type="entry name" value="CD36FAMILY"/>
</dbReference>
<evidence type="ECO:0000256" key="3">
    <source>
        <dbReference type="ARBA" id="ARBA00022475"/>
    </source>
</evidence>
<evidence type="ECO:0000256" key="4">
    <source>
        <dbReference type="ARBA" id="ARBA00022692"/>
    </source>
</evidence>
<reference evidence="9 10" key="1">
    <citation type="journal article" date="2021" name="BMC Biol.">
        <title>Horizontally acquired antibacterial genes associated with adaptive radiation of ladybird beetles.</title>
        <authorList>
            <person name="Li H.S."/>
            <person name="Tang X.F."/>
            <person name="Huang Y.H."/>
            <person name="Xu Z.Y."/>
            <person name="Chen M.L."/>
            <person name="Du X.Y."/>
            <person name="Qiu B.Y."/>
            <person name="Chen P.T."/>
            <person name="Zhang W."/>
            <person name="Slipinski A."/>
            <person name="Escalona H.E."/>
            <person name="Waterhouse R.M."/>
            <person name="Zwick A."/>
            <person name="Pang H."/>
        </authorList>
    </citation>
    <scope>NUCLEOTIDE SEQUENCE [LARGE SCALE GENOMIC DNA]</scope>
    <source>
        <strain evidence="9">SYSU2018</strain>
    </source>
</reference>
<evidence type="ECO:0000256" key="1">
    <source>
        <dbReference type="ARBA" id="ARBA00004236"/>
    </source>
</evidence>
<keyword evidence="3" id="KW-1003">Cell membrane</keyword>
<keyword evidence="6 8" id="KW-0472">Membrane</keyword>
<keyword evidence="5 8" id="KW-1133">Transmembrane helix</keyword>
<evidence type="ECO:0000256" key="7">
    <source>
        <dbReference type="ARBA" id="ARBA00023180"/>
    </source>
</evidence>
<keyword evidence="7" id="KW-0325">Glycoprotein</keyword>
<evidence type="ECO:0000256" key="6">
    <source>
        <dbReference type="ARBA" id="ARBA00023136"/>
    </source>
</evidence>
<organism evidence="9 10">
    <name type="scientific">Cryptolaemus montrouzieri</name>
    <dbReference type="NCBI Taxonomy" id="559131"/>
    <lineage>
        <taxon>Eukaryota</taxon>
        <taxon>Metazoa</taxon>
        <taxon>Ecdysozoa</taxon>
        <taxon>Arthropoda</taxon>
        <taxon>Hexapoda</taxon>
        <taxon>Insecta</taxon>
        <taxon>Pterygota</taxon>
        <taxon>Neoptera</taxon>
        <taxon>Endopterygota</taxon>
        <taxon>Coleoptera</taxon>
        <taxon>Polyphaga</taxon>
        <taxon>Cucujiformia</taxon>
        <taxon>Coccinelloidea</taxon>
        <taxon>Coccinellidae</taxon>
        <taxon>Scymninae</taxon>
        <taxon>Scymnini</taxon>
        <taxon>Cryptolaemus</taxon>
    </lineage>
</organism>
<comment type="caution">
    <text evidence="9">The sequence shown here is derived from an EMBL/GenBank/DDBJ whole genome shotgun (WGS) entry which is preliminary data.</text>
</comment>
<keyword evidence="4 8" id="KW-0812">Transmembrane</keyword>
<dbReference type="Pfam" id="PF01130">
    <property type="entry name" value="CD36"/>
    <property type="match status" value="1"/>
</dbReference>
<dbReference type="InterPro" id="IPR002159">
    <property type="entry name" value="CD36_fam"/>
</dbReference>
<name>A0ABD2MKN0_9CUCU</name>
<dbReference type="EMBL" id="JABFTP020000001">
    <property type="protein sequence ID" value="KAL3266897.1"/>
    <property type="molecule type" value="Genomic_DNA"/>
</dbReference>
<feature type="transmembrane region" description="Helical" evidence="8">
    <location>
        <begin position="12"/>
        <end position="31"/>
    </location>
</feature>
<dbReference type="Proteomes" id="UP001516400">
    <property type="component" value="Unassembled WGS sequence"/>
</dbReference>
<protein>
    <recommendedName>
        <fullName evidence="11">Protein croquemort</fullName>
    </recommendedName>
</protein>
<evidence type="ECO:0008006" key="11">
    <source>
        <dbReference type="Google" id="ProtNLM"/>
    </source>
</evidence>
<dbReference type="PANTHER" id="PTHR11923:SF114">
    <property type="entry name" value="FI02050P-RELATED"/>
    <property type="match status" value="1"/>
</dbReference>
<feature type="transmembrane region" description="Helical" evidence="8">
    <location>
        <begin position="450"/>
        <end position="471"/>
    </location>
</feature>
<gene>
    <name evidence="9" type="ORF">HHI36_011047</name>
</gene>
<dbReference type="AlphaFoldDB" id="A0ABD2MKN0"/>